<keyword evidence="4 5" id="KW-0472">Membrane</keyword>
<evidence type="ECO:0000259" key="6">
    <source>
        <dbReference type="Pfam" id="PF07291"/>
    </source>
</evidence>
<reference evidence="7 8" key="1">
    <citation type="submission" date="2021-03" db="EMBL/GenBank/DDBJ databases">
        <title>Muricauda lutimaris sp. nov. and Muricauda ruestringensis sp. nov, two marine members of the Flavobacteriaceae isolated from deep sea sediments of Western Pacific.</title>
        <authorList>
            <person name="Zhao S."/>
            <person name="Liu R."/>
        </authorList>
    </citation>
    <scope>NUCLEOTIDE SEQUENCE [LARGE SCALE GENOMIC DNA]</scope>
    <source>
        <strain evidence="7 8">BC31-1-A7</strain>
    </source>
</reference>
<evidence type="ECO:0000256" key="3">
    <source>
        <dbReference type="ARBA" id="ARBA00022989"/>
    </source>
</evidence>
<dbReference type="EMBL" id="JAFLNL010000006">
    <property type="protein sequence ID" value="MBO0354705.1"/>
    <property type="molecule type" value="Genomic_DNA"/>
</dbReference>
<comment type="subcellular location">
    <subcellularLocation>
        <location evidence="1">Membrane</location>
        <topology evidence="1">Multi-pass membrane protein</topology>
    </subcellularLocation>
</comment>
<keyword evidence="8" id="KW-1185">Reference proteome</keyword>
<feature type="transmembrane region" description="Helical" evidence="5">
    <location>
        <begin position="79"/>
        <end position="102"/>
    </location>
</feature>
<evidence type="ECO:0000313" key="8">
    <source>
        <dbReference type="Proteomes" id="UP000664044"/>
    </source>
</evidence>
<evidence type="ECO:0000256" key="2">
    <source>
        <dbReference type="ARBA" id="ARBA00022692"/>
    </source>
</evidence>
<dbReference type="InterPro" id="IPR009908">
    <property type="entry name" value="Methylamine_util_MauE"/>
</dbReference>
<evidence type="ECO:0000256" key="1">
    <source>
        <dbReference type="ARBA" id="ARBA00004141"/>
    </source>
</evidence>
<keyword evidence="2 5" id="KW-0812">Transmembrane</keyword>
<protein>
    <recommendedName>
        <fullName evidence="6">Methylamine utilisation protein MauE domain-containing protein</fullName>
    </recommendedName>
</protein>
<proteinExistence type="predicted"/>
<feature type="domain" description="Methylamine utilisation protein MauE" evidence="6">
    <location>
        <begin position="11"/>
        <end position="137"/>
    </location>
</feature>
<feature type="transmembrane region" description="Helical" evidence="5">
    <location>
        <begin position="122"/>
        <end position="139"/>
    </location>
</feature>
<evidence type="ECO:0000256" key="4">
    <source>
        <dbReference type="ARBA" id="ARBA00023136"/>
    </source>
</evidence>
<gene>
    <name evidence="7" type="ORF">J0656_11825</name>
</gene>
<accession>A0ABS3G5L4</accession>
<dbReference type="Pfam" id="PF07291">
    <property type="entry name" value="MauE"/>
    <property type="match status" value="1"/>
</dbReference>
<sequence length="151" mass="17021">MCNTKNIKLTEIIVEVICFLYALLFIYAATSKLNGFQQFKDQLDQSTLLVGYGHWAAWLVPLSELVLAILLLMRPFRLFALYGSLILMALFSAYIIVVLNYSDHIPCSCGGVISSMGWETHLVFNICWMGLALIGIVLMTKKKSTYKDTVQ</sequence>
<keyword evidence="3 5" id="KW-1133">Transmembrane helix</keyword>
<organism evidence="7 8">
    <name type="scientific">Flagellimonas aurea</name>
    <dbReference type="NCBI Taxonomy" id="2915619"/>
    <lineage>
        <taxon>Bacteria</taxon>
        <taxon>Pseudomonadati</taxon>
        <taxon>Bacteroidota</taxon>
        <taxon>Flavobacteriia</taxon>
        <taxon>Flavobacteriales</taxon>
        <taxon>Flavobacteriaceae</taxon>
        <taxon>Flagellimonas</taxon>
    </lineage>
</organism>
<dbReference type="Proteomes" id="UP000664044">
    <property type="component" value="Unassembled WGS sequence"/>
</dbReference>
<name>A0ABS3G5L4_9FLAO</name>
<feature type="transmembrane region" description="Helical" evidence="5">
    <location>
        <begin position="49"/>
        <end position="72"/>
    </location>
</feature>
<comment type="caution">
    <text evidence="7">The sequence shown here is derived from an EMBL/GenBank/DDBJ whole genome shotgun (WGS) entry which is preliminary data.</text>
</comment>
<feature type="transmembrane region" description="Helical" evidence="5">
    <location>
        <begin position="12"/>
        <end position="29"/>
    </location>
</feature>
<evidence type="ECO:0000313" key="7">
    <source>
        <dbReference type="EMBL" id="MBO0354705.1"/>
    </source>
</evidence>
<evidence type="ECO:0000256" key="5">
    <source>
        <dbReference type="SAM" id="Phobius"/>
    </source>
</evidence>
<dbReference type="RefSeq" id="WP_207034020.1">
    <property type="nucleotide sequence ID" value="NZ_JAFLNL010000006.1"/>
</dbReference>